<dbReference type="EMBL" id="JABBWM010000094">
    <property type="protein sequence ID" value="KAG2091831.1"/>
    <property type="molecule type" value="Genomic_DNA"/>
</dbReference>
<dbReference type="RefSeq" id="XP_041286654.1">
    <property type="nucleotide sequence ID" value="XM_041438947.1"/>
</dbReference>
<evidence type="ECO:0000259" key="3">
    <source>
        <dbReference type="Pfam" id="PF20151"/>
    </source>
</evidence>
<accession>A0A9P7EWA6</accession>
<organism evidence="4 5">
    <name type="scientific">Suillus discolor</name>
    <dbReference type="NCBI Taxonomy" id="1912936"/>
    <lineage>
        <taxon>Eukaryota</taxon>
        <taxon>Fungi</taxon>
        <taxon>Dikarya</taxon>
        <taxon>Basidiomycota</taxon>
        <taxon>Agaricomycotina</taxon>
        <taxon>Agaricomycetes</taxon>
        <taxon>Agaricomycetidae</taxon>
        <taxon>Boletales</taxon>
        <taxon>Suillineae</taxon>
        <taxon>Suillaceae</taxon>
        <taxon>Suillus</taxon>
    </lineage>
</organism>
<dbReference type="InterPro" id="IPR045340">
    <property type="entry name" value="DUF6533"/>
</dbReference>
<evidence type="ECO:0000256" key="1">
    <source>
        <dbReference type="SAM" id="MobiDB-lite"/>
    </source>
</evidence>
<feature type="transmembrane region" description="Helical" evidence="2">
    <location>
        <begin position="48"/>
        <end position="74"/>
    </location>
</feature>
<keyword evidence="2" id="KW-0812">Transmembrane</keyword>
<keyword evidence="2" id="KW-1133">Transmembrane helix</keyword>
<keyword evidence="2" id="KW-0472">Membrane</keyword>
<comment type="caution">
    <text evidence="4">The sequence shown here is derived from an EMBL/GenBank/DDBJ whole genome shotgun (WGS) entry which is preliminary data.</text>
</comment>
<dbReference type="OrthoDB" id="3346251at2759"/>
<evidence type="ECO:0000313" key="5">
    <source>
        <dbReference type="Proteomes" id="UP000823399"/>
    </source>
</evidence>
<name>A0A9P7EWA6_9AGAM</name>
<evidence type="ECO:0000313" key="4">
    <source>
        <dbReference type="EMBL" id="KAG2091831.1"/>
    </source>
</evidence>
<dbReference type="AlphaFoldDB" id="A0A9P7EWA6"/>
<feature type="compositionally biased region" description="Polar residues" evidence="1">
    <location>
        <begin position="278"/>
        <end position="291"/>
    </location>
</feature>
<feature type="transmembrane region" description="Helical" evidence="2">
    <location>
        <begin position="119"/>
        <end position="137"/>
    </location>
</feature>
<feature type="domain" description="DUF6533" evidence="3">
    <location>
        <begin position="15"/>
        <end position="63"/>
    </location>
</feature>
<gene>
    <name evidence="4" type="ORF">F5147DRAFT_722947</name>
</gene>
<proteinExistence type="predicted"/>
<keyword evidence="5" id="KW-1185">Reference proteome</keyword>
<dbReference type="GeneID" id="64701206"/>
<feature type="transmembrane region" description="Helical" evidence="2">
    <location>
        <begin position="197"/>
        <end position="221"/>
    </location>
</feature>
<protein>
    <recommendedName>
        <fullName evidence="3">DUF6533 domain-containing protein</fullName>
    </recommendedName>
</protein>
<evidence type="ECO:0000256" key="2">
    <source>
        <dbReference type="SAM" id="Phobius"/>
    </source>
</evidence>
<sequence length="350" mass="39830">MDRNLALDSTTSENCFRIASISIAFYDYLITLPAEWRFYRSQPSIFRISLPCVLFILIRYFSVLVMILSNYGYFATGFTQQTCRHYYLAAPAFKVMQSMISQVILGVRTFNIAGRDRRLGVALLLLYLITVSVEWFTNLYHRIPVVVEGNCTPVNSGKEMSAWLYYLVVMLYDLVMLTISTIHLLRYNPLSSRVSRLVRVLIYDGIGYFIVLSATNLLNLILYHTNDSEAQSAGASLGYAVTWIMSQRILIHIREMSEPDPRRLENVVLARPTIHSSSRKNVMSGLRSQFESKGHSKNSKSPTGPEFPPTSSRNGHPEDVELAIRVCGERSVKVDYGYDDSNSWDKPTVK</sequence>
<feature type="transmembrane region" description="Helical" evidence="2">
    <location>
        <begin position="163"/>
        <end position="185"/>
    </location>
</feature>
<feature type="region of interest" description="Disordered" evidence="1">
    <location>
        <begin position="278"/>
        <end position="321"/>
    </location>
</feature>
<dbReference type="Proteomes" id="UP000823399">
    <property type="component" value="Unassembled WGS sequence"/>
</dbReference>
<dbReference type="Pfam" id="PF20151">
    <property type="entry name" value="DUF6533"/>
    <property type="match status" value="1"/>
</dbReference>
<reference evidence="4" key="1">
    <citation type="journal article" date="2020" name="New Phytol.">
        <title>Comparative genomics reveals dynamic genome evolution in host specialist ectomycorrhizal fungi.</title>
        <authorList>
            <person name="Lofgren L.A."/>
            <person name="Nguyen N.H."/>
            <person name="Vilgalys R."/>
            <person name="Ruytinx J."/>
            <person name="Liao H.L."/>
            <person name="Branco S."/>
            <person name="Kuo A."/>
            <person name="LaButti K."/>
            <person name="Lipzen A."/>
            <person name="Andreopoulos W."/>
            <person name="Pangilinan J."/>
            <person name="Riley R."/>
            <person name="Hundley H."/>
            <person name="Na H."/>
            <person name="Barry K."/>
            <person name="Grigoriev I.V."/>
            <person name="Stajich J.E."/>
            <person name="Kennedy P.G."/>
        </authorList>
    </citation>
    <scope>NUCLEOTIDE SEQUENCE</scope>
    <source>
        <strain evidence="4">FC423</strain>
    </source>
</reference>